<gene>
    <name evidence="2" type="ORF">Tco_1045368</name>
</gene>
<dbReference type="Proteomes" id="UP001151760">
    <property type="component" value="Unassembled WGS sequence"/>
</dbReference>
<reference evidence="2" key="2">
    <citation type="submission" date="2022-01" db="EMBL/GenBank/DDBJ databases">
        <authorList>
            <person name="Yamashiro T."/>
            <person name="Shiraishi A."/>
            <person name="Satake H."/>
            <person name="Nakayama K."/>
        </authorList>
    </citation>
    <scope>NUCLEOTIDE SEQUENCE</scope>
</reference>
<evidence type="ECO:0000313" key="2">
    <source>
        <dbReference type="EMBL" id="GJT78643.1"/>
    </source>
</evidence>
<accession>A0ABQ5GSJ2</accession>
<reference evidence="2" key="1">
    <citation type="journal article" date="2022" name="Int. J. Mol. Sci.">
        <title>Draft Genome of Tanacetum Coccineum: Genomic Comparison of Closely Related Tanacetum-Family Plants.</title>
        <authorList>
            <person name="Yamashiro T."/>
            <person name="Shiraishi A."/>
            <person name="Nakayama K."/>
            <person name="Satake H."/>
        </authorList>
    </citation>
    <scope>NUCLEOTIDE SEQUENCE</scope>
</reference>
<keyword evidence="3" id="KW-1185">Reference proteome</keyword>
<comment type="caution">
    <text evidence="2">The sequence shown here is derived from an EMBL/GenBank/DDBJ whole genome shotgun (WGS) entry which is preliminary data.</text>
</comment>
<sequence length="260" mass="28723">MGGQNGRGGGRTGDQVGQGNGANGGVDEVPDFSTIIAQQLQGPLPIIVAQVGDHISNQGINGSRNDNAANDSIHEDVRNVNMSNGQSGCSYKEFMACKPKEFDVYTDRFHKLARLVPHLVTPETKRIERYIYGLAPHIRKMVAATEPPTIQNVIQKAKVLTDEAARNLDKIKDKLRDKVEDQVPEFIDVPNTDSKNLRNQLFSMQFQMAGKLHPSKPDIRGKIIHKPVNRDGKNHVGVYIGLPQLTCTYEYSSTGEPHNM</sequence>
<evidence type="ECO:0000256" key="1">
    <source>
        <dbReference type="SAM" id="MobiDB-lite"/>
    </source>
</evidence>
<evidence type="ECO:0000313" key="3">
    <source>
        <dbReference type="Proteomes" id="UP001151760"/>
    </source>
</evidence>
<proteinExistence type="predicted"/>
<protein>
    <recommendedName>
        <fullName evidence="4">Reverse transcriptase domain-containing protein</fullName>
    </recommendedName>
</protein>
<dbReference type="EMBL" id="BQNB010018821">
    <property type="protein sequence ID" value="GJT78643.1"/>
    <property type="molecule type" value="Genomic_DNA"/>
</dbReference>
<name>A0ABQ5GSJ2_9ASTR</name>
<organism evidence="2 3">
    <name type="scientific">Tanacetum coccineum</name>
    <dbReference type="NCBI Taxonomy" id="301880"/>
    <lineage>
        <taxon>Eukaryota</taxon>
        <taxon>Viridiplantae</taxon>
        <taxon>Streptophyta</taxon>
        <taxon>Embryophyta</taxon>
        <taxon>Tracheophyta</taxon>
        <taxon>Spermatophyta</taxon>
        <taxon>Magnoliopsida</taxon>
        <taxon>eudicotyledons</taxon>
        <taxon>Gunneridae</taxon>
        <taxon>Pentapetalae</taxon>
        <taxon>asterids</taxon>
        <taxon>campanulids</taxon>
        <taxon>Asterales</taxon>
        <taxon>Asteraceae</taxon>
        <taxon>Asteroideae</taxon>
        <taxon>Anthemideae</taxon>
        <taxon>Anthemidinae</taxon>
        <taxon>Tanacetum</taxon>
    </lineage>
</organism>
<feature type="region of interest" description="Disordered" evidence="1">
    <location>
        <begin position="1"/>
        <end position="27"/>
    </location>
</feature>
<feature type="compositionally biased region" description="Gly residues" evidence="1">
    <location>
        <begin position="1"/>
        <end position="24"/>
    </location>
</feature>
<evidence type="ECO:0008006" key="4">
    <source>
        <dbReference type="Google" id="ProtNLM"/>
    </source>
</evidence>